<dbReference type="Gene3D" id="1.10.530.10">
    <property type="match status" value="1"/>
</dbReference>
<dbReference type="AlphaFoldDB" id="A0A090Z1N2"/>
<proteinExistence type="predicted"/>
<organism evidence="2 4">
    <name type="scientific">Paenibacillus macerans</name>
    <name type="common">Bacillus macerans</name>
    <dbReference type="NCBI Taxonomy" id="44252"/>
    <lineage>
        <taxon>Bacteria</taxon>
        <taxon>Bacillati</taxon>
        <taxon>Bacillota</taxon>
        <taxon>Bacilli</taxon>
        <taxon>Bacillales</taxon>
        <taxon>Paenibacillaceae</taxon>
        <taxon>Paenibacillus</taxon>
    </lineage>
</organism>
<dbReference type="SUPFAM" id="SSF53955">
    <property type="entry name" value="Lysozyme-like"/>
    <property type="match status" value="1"/>
</dbReference>
<dbReference type="HOGENOM" id="CLU_065765_7_0_9"/>
<dbReference type="InterPro" id="IPR008258">
    <property type="entry name" value="Transglycosylase_SLT_dom_1"/>
</dbReference>
<evidence type="ECO:0000313" key="4">
    <source>
        <dbReference type="Proteomes" id="UP000029278"/>
    </source>
</evidence>
<dbReference type="PANTHER" id="PTHR37423">
    <property type="entry name" value="SOLUBLE LYTIC MUREIN TRANSGLYCOSYLASE-RELATED"/>
    <property type="match status" value="1"/>
</dbReference>
<comment type="caution">
    <text evidence="2">The sequence shown here is derived from an EMBL/GenBank/DDBJ whole genome shotgun (WGS) entry which is preliminary data.</text>
</comment>
<sequence>MRWLRKKRVLLLLFLGFIVLIFFNSAWLSLFYPIYYKEEIRYHAKNNGIDPFIVAAIIKVETNYKPGAQSKKGALGVMQIMPDTANWVIAKAGLPDTSLDQVQNEIGTNIEIGTWYLKSLSEQFDGNAIAMIAAYNAGPTNVKNWIKSGKWDGRLETSKNIPFGETRHYVQRVTHYYKQYSDIYNEF</sequence>
<gene>
    <name evidence="2" type="ORF">DJ90_4370</name>
    <name evidence="3" type="ORF">GNQ08_24160</name>
</gene>
<dbReference type="InterPro" id="IPR023346">
    <property type="entry name" value="Lysozyme-like_dom_sf"/>
</dbReference>
<dbReference type="STRING" id="44252.DJ90_4370"/>
<evidence type="ECO:0000259" key="1">
    <source>
        <dbReference type="Pfam" id="PF01464"/>
    </source>
</evidence>
<feature type="domain" description="Transglycosylase SLT" evidence="1">
    <location>
        <begin position="40"/>
        <end position="152"/>
    </location>
</feature>
<dbReference type="RefSeq" id="WP_036624363.1">
    <property type="nucleotide sequence ID" value="NZ_BGML01000001.1"/>
</dbReference>
<reference evidence="2 4" key="1">
    <citation type="submission" date="2014-04" db="EMBL/GenBank/DDBJ databases">
        <authorList>
            <person name="Bishop-Lilly K.A."/>
            <person name="Broomall S.M."/>
            <person name="Chain P.S."/>
            <person name="Chertkov O."/>
            <person name="Coyne S.R."/>
            <person name="Daligault H.E."/>
            <person name="Davenport K.W."/>
            <person name="Erkkila T."/>
            <person name="Frey K.G."/>
            <person name="Gibbons H.S."/>
            <person name="Gu W."/>
            <person name="Jaissle J."/>
            <person name="Johnson S.L."/>
            <person name="Koroleva G.I."/>
            <person name="Ladner J.T."/>
            <person name="Lo C.-C."/>
            <person name="Minogue T.D."/>
            <person name="Munk C."/>
            <person name="Palacios G.F."/>
            <person name="Redden C.L."/>
            <person name="Rosenzweig C.N."/>
            <person name="Scholz M.B."/>
            <person name="Teshima H."/>
            <person name="Xu Y."/>
        </authorList>
    </citation>
    <scope>NUCLEOTIDE SEQUENCE [LARGE SCALE GENOMIC DNA]</scope>
    <source>
        <strain evidence="2 4">8244</strain>
    </source>
</reference>
<keyword evidence="4" id="KW-1185">Reference proteome</keyword>
<protein>
    <submittedName>
        <fullName evidence="2">Transglycosylase SLT domain protein</fullName>
    </submittedName>
    <submittedName>
        <fullName evidence="3">Transglycosylase SLT domain-containing protein</fullName>
    </submittedName>
</protein>
<dbReference type="CDD" id="cd16896">
    <property type="entry name" value="LT_Slt70-like"/>
    <property type="match status" value="1"/>
</dbReference>
<dbReference type="PANTHER" id="PTHR37423:SF2">
    <property type="entry name" value="MEMBRANE-BOUND LYTIC MUREIN TRANSGLYCOSYLASE C"/>
    <property type="match status" value="1"/>
</dbReference>
<dbReference type="PATRIC" id="fig|44252.3.peg.4938"/>
<evidence type="ECO:0000313" key="3">
    <source>
        <dbReference type="EMBL" id="MUG25464.1"/>
    </source>
</evidence>
<dbReference type="Pfam" id="PF01464">
    <property type="entry name" value="SLT"/>
    <property type="match status" value="1"/>
</dbReference>
<dbReference type="GeneID" id="77008456"/>
<dbReference type="Proteomes" id="UP000029278">
    <property type="component" value="Unassembled WGS sequence"/>
</dbReference>
<name>A0A090Z1N2_PAEMA</name>
<accession>A0A090Z1N2</accession>
<reference evidence="3 5" key="2">
    <citation type="submission" date="2019-11" db="EMBL/GenBank/DDBJ databases">
        <title>Draft genome sequences of five Paenibacillus species of dairy origin.</title>
        <authorList>
            <person name="Olajide A.M."/>
            <person name="Chen S."/>
            <person name="Lapointe G."/>
        </authorList>
    </citation>
    <scope>NUCLEOTIDE SEQUENCE [LARGE SCALE GENOMIC DNA]</scope>
    <source>
        <strain evidence="3 5">3CT49</strain>
    </source>
</reference>
<evidence type="ECO:0000313" key="2">
    <source>
        <dbReference type="EMBL" id="KFM98350.1"/>
    </source>
</evidence>
<dbReference type="OrthoDB" id="9815002at2"/>
<dbReference type="Proteomes" id="UP000442469">
    <property type="component" value="Unassembled WGS sequence"/>
</dbReference>
<evidence type="ECO:0000313" key="5">
    <source>
        <dbReference type="Proteomes" id="UP000442469"/>
    </source>
</evidence>
<dbReference type="EMBL" id="JMQA01000040">
    <property type="protein sequence ID" value="KFM98350.1"/>
    <property type="molecule type" value="Genomic_DNA"/>
</dbReference>
<dbReference type="EMBL" id="WNZZ01000025">
    <property type="protein sequence ID" value="MUG25464.1"/>
    <property type="molecule type" value="Genomic_DNA"/>
</dbReference>